<dbReference type="RefSeq" id="WP_081185154.1">
    <property type="nucleotide sequence ID" value="NZ_MJEA01000025.1"/>
</dbReference>
<sequence length="106" mass="12558">MDKTWDLDIFLLENDGFTSDEIGNQIAKYKENPVMAYEDNVSRGEFYQAGQNGIENLHLFIIHPYEYSGENYLKFEGNKYKIIRTYQRNYEELEIICRLNLGDSNE</sequence>
<reference evidence="1 2" key="1">
    <citation type="journal article" date="2017" name="BMC Microbiol.">
        <title>Comparative genomics of Enterococcus spp. isolated from bovine feces.</title>
        <authorList>
            <person name="Beukers A.G."/>
            <person name="Zaheer R."/>
            <person name="Goji N."/>
            <person name="Amoako K.K."/>
            <person name="Chaves A.V."/>
            <person name="Ward M.P."/>
            <person name="McAllister T.A."/>
        </authorList>
    </citation>
    <scope>NUCLEOTIDE SEQUENCE [LARGE SCALE GENOMIC DNA]</scope>
    <source>
        <strain evidence="1 2">F1129D 143</strain>
    </source>
</reference>
<dbReference type="OrthoDB" id="2051942at2"/>
<dbReference type="NCBIfam" id="TIGR01563">
    <property type="entry name" value="gp16_SPP1"/>
    <property type="match status" value="1"/>
</dbReference>
<dbReference type="InterPro" id="IPR008767">
    <property type="entry name" value="Phage_SPP1_head-tail_adaptor"/>
</dbReference>
<gene>
    <name evidence="1" type="ORF">BH747_13590</name>
</gene>
<protein>
    <submittedName>
        <fullName evidence="1">Phage head-tail adapter protein</fullName>
    </submittedName>
</protein>
<comment type="caution">
    <text evidence="1">The sequence shown here is derived from an EMBL/GenBank/DDBJ whole genome shotgun (WGS) entry which is preliminary data.</text>
</comment>
<dbReference type="Proteomes" id="UP000192477">
    <property type="component" value="Unassembled WGS sequence"/>
</dbReference>
<evidence type="ECO:0000313" key="2">
    <source>
        <dbReference type="Proteomes" id="UP000192477"/>
    </source>
</evidence>
<organism evidence="1 2">
    <name type="scientific">Enterococcus villorum</name>
    <dbReference type="NCBI Taxonomy" id="112904"/>
    <lineage>
        <taxon>Bacteria</taxon>
        <taxon>Bacillati</taxon>
        <taxon>Bacillota</taxon>
        <taxon>Bacilli</taxon>
        <taxon>Lactobacillales</taxon>
        <taxon>Enterococcaceae</taxon>
        <taxon>Enterococcus</taxon>
    </lineage>
</organism>
<evidence type="ECO:0000313" key="1">
    <source>
        <dbReference type="EMBL" id="OQO67815.1"/>
    </source>
</evidence>
<proteinExistence type="predicted"/>
<accession>A0A1V8Y5I2</accession>
<dbReference type="EMBL" id="MJEA01000025">
    <property type="protein sequence ID" value="OQO67815.1"/>
    <property type="molecule type" value="Genomic_DNA"/>
</dbReference>
<name>A0A1V8Y5I2_9ENTE</name>
<dbReference type="STRING" id="112904.BH747_13590"/>
<dbReference type="AlphaFoldDB" id="A0A1V8Y5I2"/>